<dbReference type="Proteomes" id="UP001331761">
    <property type="component" value="Unassembled WGS sequence"/>
</dbReference>
<comment type="caution">
    <text evidence="1">The sequence shown here is derived from an EMBL/GenBank/DDBJ whole genome shotgun (WGS) entry which is preliminary data.</text>
</comment>
<reference evidence="1 2" key="1">
    <citation type="submission" date="2019-10" db="EMBL/GenBank/DDBJ databases">
        <title>Assembly and Annotation for the nematode Trichostrongylus colubriformis.</title>
        <authorList>
            <person name="Martin J."/>
        </authorList>
    </citation>
    <scope>NUCLEOTIDE SEQUENCE [LARGE SCALE GENOMIC DNA]</scope>
    <source>
        <strain evidence="1">G859</strain>
        <tissue evidence="1">Whole worm</tissue>
    </source>
</reference>
<sequence>MKSEMDELREVKLPLVEELARRDVNWMRVHDSFNDEQARDYLEKGYTFLDEAQLNLIYSEQGIFIDRLHTGINTTRLGNMSNDEKVQRLEKDIREMAALDRPKWPMWESVRSIRKREVHHGAGTTINATEHHAKGGGEHEGHEERINGVLYETFHPIAFTSLVSRGGAMEVATLSPQAFIAEVANPEALL</sequence>
<organism evidence="1 2">
    <name type="scientific">Trichostrongylus colubriformis</name>
    <name type="common">Black scour worm</name>
    <dbReference type="NCBI Taxonomy" id="6319"/>
    <lineage>
        <taxon>Eukaryota</taxon>
        <taxon>Metazoa</taxon>
        <taxon>Ecdysozoa</taxon>
        <taxon>Nematoda</taxon>
        <taxon>Chromadorea</taxon>
        <taxon>Rhabditida</taxon>
        <taxon>Rhabditina</taxon>
        <taxon>Rhabditomorpha</taxon>
        <taxon>Strongyloidea</taxon>
        <taxon>Trichostrongylidae</taxon>
        <taxon>Trichostrongylus</taxon>
    </lineage>
</organism>
<dbReference type="InterPro" id="IPR006954">
    <property type="entry name" value="Mlt-10-like"/>
</dbReference>
<dbReference type="PANTHER" id="PTHR21523:SF38">
    <property type="entry name" value="MLT-TEN (MLT-10) RELATED"/>
    <property type="match status" value="1"/>
</dbReference>
<evidence type="ECO:0000313" key="1">
    <source>
        <dbReference type="EMBL" id="KAK5971799.1"/>
    </source>
</evidence>
<dbReference type="PANTHER" id="PTHR21523">
    <property type="match status" value="1"/>
</dbReference>
<protein>
    <submittedName>
        <fullName evidence="1">Uncharacterized protein</fullName>
    </submittedName>
</protein>
<keyword evidence="2" id="KW-1185">Reference proteome</keyword>
<accession>A0AAN8F948</accession>
<name>A0AAN8F948_TRICO</name>
<proteinExistence type="predicted"/>
<feature type="non-terminal residue" evidence="1">
    <location>
        <position position="190"/>
    </location>
</feature>
<evidence type="ECO:0000313" key="2">
    <source>
        <dbReference type="Proteomes" id="UP001331761"/>
    </source>
</evidence>
<dbReference type="EMBL" id="WIXE01017377">
    <property type="protein sequence ID" value="KAK5971799.1"/>
    <property type="molecule type" value="Genomic_DNA"/>
</dbReference>
<gene>
    <name evidence="1" type="ORF">GCK32_018866</name>
</gene>
<dbReference type="Pfam" id="PF04870">
    <property type="entry name" value="Moulting_cycle"/>
    <property type="match status" value="1"/>
</dbReference>
<dbReference type="AlphaFoldDB" id="A0AAN8F948"/>